<dbReference type="OrthoDB" id="9781691at2"/>
<dbReference type="EMBL" id="NITY01000004">
    <property type="protein sequence ID" value="PHM44727.1"/>
    <property type="molecule type" value="Genomic_DNA"/>
</dbReference>
<dbReference type="InterPro" id="IPR046839">
    <property type="entry name" value="ABC_toxin_N"/>
</dbReference>
<dbReference type="Pfam" id="PF18413">
    <property type="entry name" value="Neuraminidase"/>
    <property type="match status" value="1"/>
</dbReference>
<organism evidence="7 8">
    <name type="scientific">Xenorhabdus mauleonii</name>
    <dbReference type="NCBI Taxonomy" id="351675"/>
    <lineage>
        <taxon>Bacteria</taxon>
        <taxon>Pseudomonadati</taxon>
        <taxon>Pseudomonadota</taxon>
        <taxon>Gammaproteobacteria</taxon>
        <taxon>Enterobacterales</taxon>
        <taxon>Morganellaceae</taxon>
        <taxon>Xenorhabdus</taxon>
    </lineage>
</organism>
<dbReference type="Pfam" id="PF20220">
    <property type="entry name" value="ABC_toxin_N"/>
    <property type="match status" value="1"/>
</dbReference>
<reference evidence="7" key="1">
    <citation type="submission" date="2016-10" db="EMBL/GenBank/DDBJ databases">
        <authorList>
            <person name="de Groot N.N."/>
        </authorList>
    </citation>
    <scope>NUCLEOTIDE SEQUENCE [LARGE SCALE GENOMIC DNA]</scope>
    <source>
        <strain evidence="7">DSM 17908</strain>
    </source>
</reference>
<feature type="domain" description="ABC toxin N-terminal" evidence="5">
    <location>
        <begin position="919"/>
        <end position="1045"/>
    </location>
</feature>
<reference evidence="8" key="2">
    <citation type="submission" date="2016-10" db="EMBL/GenBank/DDBJ databases">
        <authorList>
            <person name="Varghese N."/>
            <person name="Submissions S."/>
        </authorList>
    </citation>
    <scope>NUCLEOTIDE SEQUENCE [LARGE SCALE GENOMIC DNA]</scope>
    <source>
        <strain evidence="8">DSM 17908</strain>
    </source>
</reference>
<dbReference type="EMBL" id="FORG01000006">
    <property type="protein sequence ID" value="SFJ23547.1"/>
    <property type="molecule type" value="Genomic_DNA"/>
</dbReference>
<keyword evidence="2" id="KW-0175">Coiled coil</keyword>
<accession>A0A1I3PQG7</accession>
<evidence type="ECO:0000259" key="3">
    <source>
        <dbReference type="Pfam" id="PF18276"/>
    </source>
</evidence>
<reference evidence="6 9" key="3">
    <citation type="journal article" date="2017" name="Nat. Microbiol.">
        <title>Natural product diversity associated with the nematode symbionts Photorhabdus and Xenorhabdus.</title>
        <authorList>
            <person name="Tobias N.J."/>
            <person name="Wolff H."/>
            <person name="Djahanschiri B."/>
            <person name="Grundmann F."/>
            <person name="Kronenwerth M."/>
            <person name="Shi Y.M."/>
            <person name="Simonyi S."/>
            <person name="Grun P."/>
            <person name="Shapiro-Ilan D."/>
            <person name="Pidot S.J."/>
            <person name="Stinear T.P."/>
            <person name="Ebersberger I."/>
            <person name="Bode H.B."/>
        </authorList>
    </citation>
    <scope>NUCLEOTIDE SEQUENCE [LARGE SCALE GENOMIC DNA]</scope>
    <source>
        <strain evidence="6 9">DSM 17908</strain>
    </source>
</reference>
<dbReference type="InterPro" id="IPR041079">
    <property type="entry name" value="Neuraminidase-like"/>
</dbReference>
<evidence type="ECO:0000313" key="6">
    <source>
        <dbReference type="EMBL" id="PHM44727.1"/>
    </source>
</evidence>
<evidence type="ECO:0000259" key="5">
    <source>
        <dbReference type="Pfam" id="PF20220"/>
    </source>
</evidence>
<evidence type="ECO:0000313" key="7">
    <source>
        <dbReference type="EMBL" id="SFJ23547.1"/>
    </source>
</evidence>
<feature type="domain" description="Tc toxin complex TcA C-terminal TcB-binding" evidence="3">
    <location>
        <begin position="2078"/>
        <end position="2390"/>
    </location>
</feature>
<name>A0A1I3PQG7_9GAMM</name>
<dbReference type="RefSeq" id="WP_092509949.1">
    <property type="nucleotide sequence ID" value="NZ_CAWNQB010000034.1"/>
</dbReference>
<gene>
    <name evidence="7" type="ORF">SAMN05421680_106222</name>
    <name evidence="6" type="ORF">Xmau_01439</name>
</gene>
<feature type="coiled-coil region" evidence="2">
    <location>
        <begin position="2052"/>
        <end position="2100"/>
    </location>
</feature>
<dbReference type="STRING" id="351675.SAMN05421680_106222"/>
<keyword evidence="1" id="KW-0843">Virulence</keyword>
<evidence type="ECO:0000256" key="2">
    <source>
        <dbReference type="SAM" id="Coils"/>
    </source>
</evidence>
<dbReference type="Proteomes" id="UP000198919">
    <property type="component" value="Unassembled WGS sequence"/>
</dbReference>
<feature type="domain" description="Neuraminidase-like" evidence="4">
    <location>
        <begin position="1075"/>
        <end position="1230"/>
    </location>
</feature>
<dbReference type="Pfam" id="PF18276">
    <property type="entry name" value="TcA_TcB_BD"/>
    <property type="match status" value="1"/>
</dbReference>
<keyword evidence="9" id="KW-1185">Reference proteome</keyword>
<evidence type="ECO:0000256" key="1">
    <source>
        <dbReference type="ARBA" id="ARBA00023026"/>
    </source>
</evidence>
<protein>
    <submittedName>
        <fullName evidence="7">Virulence plasmid A protein</fullName>
    </submittedName>
</protein>
<evidence type="ECO:0000313" key="8">
    <source>
        <dbReference type="Proteomes" id="UP000198919"/>
    </source>
</evidence>
<evidence type="ECO:0000313" key="9">
    <source>
        <dbReference type="Proteomes" id="UP000224607"/>
    </source>
</evidence>
<dbReference type="Proteomes" id="UP000224607">
    <property type="component" value="Unassembled WGS sequence"/>
</dbReference>
<evidence type="ECO:0000259" key="4">
    <source>
        <dbReference type="Pfam" id="PF18413"/>
    </source>
</evidence>
<dbReference type="Pfam" id="PF03538">
    <property type="entry name" value="VRP1"/>
    <property type="match status" value="1"/>
</dbReference>
<dbReference type="InterPro" id="IPR018003">
    <property type="entry name" value="Insecticidal_toxin/plasmid_vir"/>
</dbReference>
<sequence length="2407" mass="272482">MANTNNETISYKNLFDDNPDLYCFPELPETNDGPLAYLVDLYQQVRMFESKASKDGTGFLNQRRPDIEKLLLDSTNLNKTVNLLPLVIEVLAEKAKKHINQQQPLTNSLAEIHYPLSLPFHFPLKQTTAVLAAKEIPLLELIQQADSKYPNFIDGNLSADSLQTAMMVSSMLAPKLQTLLLEESQSNQKDFFEKYFGLKGEAANAAEMLSRLTVFTQQTGLSSQDAEKLFAVNGISGDDTVTHSTVKYSGNVAKPANAGTEFPSGADYVASYINAGKSPALYLEKTKDTETAKDVIQLKSASNDNFDRIQRFLHIQKALKLNAEQLDLLLATARKAEKQTGYVITEATLRTLGVFLHFQHEYGATAEQFAALIGHISPYALEDQLSFFDRLFNASGLSQQAASSSVLVLDNQPFKLDATDGADALTVNQLCTGLNIDDATCQELLKLIIKAQNPSLKETDPLPDPKRSLDIVSALYRLVALPRLLKLSVKEGVELLLLLNRDHPDYLQQLAGIPMLAKDAKLVDVLDILIAFMNATRWVKQHKLAPSILSFLLTPAVLESGTSLENNTSAEIENIDWLNKIRAVMPDISNALLSEDKIASEMQKFKAKETPVIWMKALAELVDEKSGVVLVEDTGKTLTDKVSEILKKLANDADWKEYGDTWTQTLTALFIKTFIAQQDLFINAISHAFDIESSLSIPLLKWTGSTQADFLLNTLALARRSDDQERKNKAVVLWYNLSRYAAICILFKLTEKSIEALIKNPDWFNVNVGEDNTLTVDLILIHRLSRYSDWLNLLPENKTEDDALYYLRQANQIGQDPSASNAWTAEKAAANLAGLMGWSDKEILRIATDFEQKAAQNIVDISIIMRLKVLAEKSEISAQPLLDVAKLTAQSGYDDWYQVSSALFAATSVEIQPKLEGALNEIWRDALIDYLLKRWATSDDTLPTITTVDDLSNYFLTDLQVTSSISTSKVAFAIASLQRYLFRLFSHLEMDYGVQTISNERIEHWNRNLSQYAHWQAWRKQDNFPENYIDPTSRLRKTRAFADLENDLGQTRLNNSVIQTAILRYLTEFERISNLQSISGYIDGTDPKNDRYHFIGKNNAEPVEYYWRTLDIKMRDTNDVISPLAWSEWEKITLSVSGTLLALRPIVISGRQYAIWVERETSPLMGLDQKPSDYRAINLKFAYKQNNGEWSAPNTLYRLDGTDANGEYPVDSNGKRIADKENPYLKNEKYKPGLISMVMVDEQRENDPWMGVLLYDSTNELPSNWKKNKDYFLELRDLLLVDKKTLPLPKETALISDWYRLFKNPETLQLDYAGTEKFVEVTSVDDDPEPILNLTAKLSKATNQLILTGTNTLIKRNPKGKGTTFKNFDVSKLLSILPSNDFTGSIPIDENTNPPLVGTLSIQVPGSKNSLKTFNLTWKGDTPPATTFSVNYDGIILFTVSPNEWKDKSVTKFADLMWFNGAPLQRSKQWNLTENKLSVGIGEQKKMFGGWGLTVSPQWEYTKSQLTLRVKFPSDIPAVSKEVELNGDATTGEIPISLETNFDDRYHVDLYSTLETAYSNSDKKIEFTGEVVNRYKVSIRENDKIPVITLRRNDKQAQYLDIEGLKFQSTTAIRLNTLFGKQLVARATQSIERVLAWDTQSLPEPELDDKTSPTKVDFHGANGQYFWELFFHLPFLVAYRLREEQRFYDSRRWLLNHLFDPYGSIRMWNSRPIIENGSNLRPSAKEYDPDTMAYSQPIFYQKALFHFQIKLWIQEGDNLYRQLSRDSLNEANLCYQQALQLLGALPEGLSITRWHPITLENIKKDFLPGVQSTNINHFVSPFNTQLIEYQQTIKSRLYNLRHGLTLDGKVQPLPLYSSIGDSSSLIQRNRGNMLNQLSQIPQQIPPYRFPSILKRANEAVQQLIQMGHRLFSAIEKETDAEQGVLEQSQALRLSAFTIELQQEAVQIAQLGKATLEESKKMAQERYEHYHRLYEQNLSPLEITSLALKTASSVTKMAAAPFFLAAAIADTVPNIYGLAFGGAKYGEIVRSAAIVSQTTSEELEIISDKLESGAAYERRRQEWEIEYKQAQSEINIIDRQLQEQELLIKSASIALREAKAQQDAARELYEFMTTGFLVVPTYQWLMGRLAALYAPAYDAVLSMCLMAEASWRYEVGDYQRGSFMKTTAWNDSYRGLLAGESLQLDLLQMENAWLQRNERRMNIKKTLSLAELLTVNELRNQIEKKQMVSFTLNSKLFDANYPGHYLRQIKRISVSISLNNWTIIPGASSEISAVLTQTGSSTLTNADSEGVNWLYDPSRKTGSSKNIVTNLRAQQQIALSSLSEDDGSAAKDNWLYTLMFDDDRYLPFEGTGAISTWTLEFPDKRVIDKIFKNTPYIWRLEDINIHIHYTAVDGGKQFAKAVKDKLNK</sequence>
<proteinExistence type="predicted"/>
<dbReference type="InterPro" id="IPR040840">
    <property type="entry name" value="TcA_TcB_BD"/>
</dbReference>